<keyword evidence="1" id="KW-0812">Transmembrane</keyword>
<reference evidence="3 4" key="1">
    <citation type="submission" date="2017-01" db="EMBL/GenBank/DDBJ databases">
        <authorList>
            <person name="Mah S.A."/>
            <person name="Swanson W.J."/>
            <person name="Moy G.W."/>
            <person name="Vacquier V.D."/>
        </authorList>
    </citation>
    <scope>NUCLEOTIDE SEQUENCE [LARGE SCALE GENOMIC DNA]</scope>
    <source>
        <strain evidence="3 4">DSM 26375</strain>
    </source>
</reference>
<dbReference type="GO" id="GO:0016020">
    <property type="term" value="C:membrane"/>
    <property type="evidence" value="ECO:0007669"/>
    <property type="project" value="TreeGrafter"/>
</dbReference>
<feature type="transmembrane region" description="Helical" evidence="1">
    <location>
        <begin position="155"/>
        <end position="177"/>
    </location>
</feature>
<dbReference type="Proteomes" id="UP000186141">
    <property type="component" value="Unassembled WGS sequence"/>
</dbReference>
<feature type="transmembrane region" description="Helical" evidence="1">
    <location>
        <begin position="89"/>
        <end position="108"/>
    </location>
</feature>
<dbReference type="GO" id="GO:0000271">
    <property type="term" value="P:polysaccharide biosynthetic process"/>
    <property type="evidence" value="ECO:0007669"/>
    <property type="project" value="TreeGrafter"/>
</dbReference>
<organism evidence="3 4">
    <name type="scientific">Gemmobacter megaterium</name>
    <dbReference type="NCBI Taxonomy" id="1086013"/>
    <lineage>
        <taxon>Bacteria</taxon>
        <taxon>Pseudomonadati</taxon>
        <taxon>Pseudomonadota</taxon>
        <taxon>Alphaproteobacteria</taxon>
        <taxon>Rhodobacterales</taxon>
        <taxon>Paracoccaceae</taxon>
        <taxon>Gemmobacter</taxon>
    </lineage>
</organism>
<keyword evidence="3" id="KW-0378">Hydrolase</keyword>
<dbReference type="InterPro" id="IPR050879">
    <property type="entry name" value="Acyltransferase_3"/>
</dbReference>
<dbReference type="STRING" id="1086013.SAMN05421774_11111"/>
<keyword evidence="3" id="KW-0012">Acyltransferase</keyword>
<dbReference type="RefSeq" id="WP_076533903.1">
    <property type="nucleotide sequence ID" value="NZ_BMEH01000011.1"/>
</dbReference>
<protein>
    <submittedName>
        <fullName evidence="3">Peptidoglycan/LPS O-acetylase OafA/YrhL, contains acyltransferase and SGNH-hydrolase domains</fullName>
    </submittedName>
</protein>
<feature type="transmembrane region" description="Helical" evidence="1">
    <location>
        <begin position="17"/>
        <end position="35"/>
    </location>
</feature>
<evidence type="ECO:0000259" key="2">
    <source>
        <dbReference type="Pfam" id="PF01757"/>
    </source>
</evidence>
<dbReference type="EMBL" id="FTOT01000011">
    <property type="protein sequence ID" value="SIT22049.1"/>
    <property type="molecule type" value="Genomic_DNA"/>
</dbReference>
<keyword evidence="4" id="KW-1185">Reference proteome</keyword>
<dbReference type="InterPro" id="IPR002656">
    <property type="entry name" value="Acyl_transf_3_dom"/>
</dbReference>
<keyword evidence="1" id="KW-0472">Membrane</keyword>
<dbReference type="AlphaFoldDB" id="A0A1N7QGY3"/>
<gene>
    <name evidence="3" type="ORF">SAMN05421774_11111</name>
</gene>
<feature type="transmembrane region" description="Helical" evidence="1">
    <location>
        <begin position="208"/>
        <end position="226"/>
    </location>
</feature>
<feature type="transmembrane region" description="Helical" evidence="1">
    <location>
        <begin position="285"/>
        <end position="305"/>
    </location>
</feature>
<dbReference type="Pfam" id="PF01757">
    <property type="entry name" value="Acyl_transf_3"/>
    <property type="match status" value="1"/>
</dbReference>
<keyword evidence="1" id="KW-1133">Transmembrane helix</keyword>
<accession>A0A1N7QGY3</accession>
<dbReference type="PANTHER" id="PTHR23028">
    <property type="entry name" value="ACETYLTRANSFERASE"/>
    <property type="match status" value="1"/>
</dbReference>
<feature type="domain" description="Acyltransferase 3" evidence="2">
    <location>
        <begin position="13"/>
        <end position="329"/>
    </location>
</feature>
<dbReference type="OrthoDB" id="9767863at2"/>
<keyword evidence="3" id="KW-0808">Transferase</keyword>
<feature type="transmembrane region" description="Helical" evidence="1">
    <location>
        <begin position="254"/>
        <end position="273"/>
    </location>
</feature>
<dbReference type="GO" id="GO:0016787">
    <property type="term" value="F:hydrolase activity"/>
    <property type="evidence" value="ECO:0007669"/>
    <property type="project" value="UniProtKB-KW"/>
</dbReference>
<evidence type="ECO:0000313" key="3">
    <source>
        <dbReference type="EMBL" id="SIT22049.1"/>
    </source>
</evidence>
<evidence type="ECO:0000313" key="4">
    <source>
        <dbReference type="Proteomes" id="UP000186141"/>
    </source>
</evidence>
<feature type="transmembrane region" description="Helical" evidence="1">
    <location>
        <begin position="184"/>
        <end position="202"/>
    </location>
</feature>
<dbReference type="GO" id="GO:0016747">
    <property type="term" value="F:acyltransferase activity, transferring groups other than amino-acyl groups"/>
    <property type="evidence" value="ECO:0007669"/>
    <property type="project" value="InterPro"/>
</dbReference>
<proteinExistence type="predicted"/>
<feature type="transmembrane region" description="Helical" evidence="1">
    <location>
        <begin position="231"/>
        <end position="248"/>
    </location>
</feature>
<sequence>MYVLAEVARGRDNNLNLIRFIAASAVLVSHAWPIALGPDAIQPLSGVTGHALGSIAVYIFFAISGFLIAASFERRSSLRAFLLARTLRLFPGLLVSLLLVALIMGPVVTELPLSQYLSHPDVMAFLVRNTTLVFPQYTLPGVFQGNPYPMVEGSIWTLIHEVLCYCLVFFIGVLGLLRRQRAMVGVLILYAAIWVLPELVEVKVHPRLMAARQLSLPFMIGVAFWVWRDRLVLSMPLAIALVLAASTLRSGVLAYPVFVLAVSYVTFWIAYVPRGGLRHYNRVGDYSYGLYIYAFPIQGLAVWLVGPQEPLTNIAISFPVSLVLAILSWHFIEEPALRVTKRAAPLRTDLG</sequence>
<feature type="transmembrane region" description="Helical" evidence="1">
    <location>
        <begin position="311"/>
        <end position="332"/>
    </location>
</feature>
<evidence type="ECO:0000256" key="1">
    <source>
        <dbReference type="SAM" id="Phobius"/>
    </source>
</evidence>
<name>A0A1N7QGY3_9RHOB</name>
<dbReference type="PANTHER" id="PTHR23028:SF53">
    <property type="entry name" value="ACYL_TRANSF_3 DOMAIN-CONTAINING PROTEIN"/>
    <property type="match status" value="1"/>
</dbReference>
<feature type="transmembrane region" description="Helical" evidence="1">
    <location>
        <begin position="47"/>
        <end position="69"/>
    </location>
</feature>